<protein>
    <submittedName>
        <fullName evidence="9">CRISPR associated protein Cas1</fullName>
    </submittedName>
</protein>
<dbReference type="GO" id="GO:0016787">
    <property type="term" value="F:hydrolase activity"/>
    <property type="evidence" value="ECO:0007669"/>
    <property type="project" value="UniProtKB-KW"/>
</dbReference>
<dbReference type="GO" id="GO:0046872">
    <property type="term" value="F:metal ion binding"/>
    <property type="evidence" value="ECO:0007669"/>
    <property type="project" value="UniProtKB-KW"/>
</dbReference>
<dbReference type="InterPro" id="IPR042206">
    <property type="entry name" value="CRISPR-assoc_Cas1_C"/>
</dbReference>
<evidence type="ECO:0000256" key="5">
    <source>
        <dbReference type="ARBA" id="ARBA00022842"/>
    </source>
</evidence>
<proteinExistence type="predicted"/>
<evidence type="ECO:0000256" key="2">
    <source>
        <dbReference type="ARBA" id="ARBA00022723"/>
    </source>
</evidence>
<keyword evidence="5" id="KW-0460">Magnesium</keyword>
<dbReference type="PATRIC" id="fig|163011.3.peg.3432"/>
<reference evidence="9" key="1">
    <citation type="submission" date="2016-10" db="EMBL/GenBank/DDBJ databases">
        <authorList>
            <person name="de Groot N.N."/>
        </authorList>
    </citation>
    <scope>NUCLEOTIDE SEQUENCE [LARGE SCALE GENOMIC DNA]</scope>
    <source>
        <strain evidence="9">BS3782</strain>
    </source>
</reference>
<evidence type="ECO:0000313" key="10">
    <source>
        <dbReference type="Proteomes" id="UP000182814"/>
    </source>
</evidence>
<dbReference type="GO" id="GO:0004519">
    <property type="term" value="F:endonuclease activity"/>
    <property type="evidence" value="ECO:0007669"/>
    <property type="project" value="UniProtKB-KW"/>
</dbReference>
<evidence type="ECO:0000313" key="11">
    <source>
        <dbReference type="Proteomes" id="UP000434925"/>
    </source>
</evidence>
<dbReference type="Pfam" id="PF01867">
    <property type="entry name" value="Cas_Cas1"/>
    <property type="match status" value="1"/>
</dbReference>
<reference evidence="10" key="2">
    <citation type="submission" date="2016-10" db="EMBL/GenBank/DDBJ databases">
        <authorList>
            <person name="Varghese N."/>
            <person name="Submissions S."/>
        </authorList>
    </citation>
    <scope>NUCLEOTIDE SEQUENCE [LARGE SCALE GENOMIC DNA]</scope>
    <source>
        <strain evidence="10">BS3782</strain>
    </source>
</reference>
<dbReference type="EMBL" id="VZPO01000013">
    <property type="protein sequence ID" value="KAB0498276.1"/>
    <property type="molecule type" value="Genomic_DNA"/>
</dbReference>
<dbReference type="AlphaFoldDB" id="A0A0J6HG34"/>
<keyword evidence="4" id="KW-0378">Hydrolase</keyword>
<keyword evidence="7" id="KW-0238">DNA-binding</keyword>
<accession>A0A0J6HG34</accession>
<keyword evidence="3" id="KW-0255">Endonuclease</keyword>
<sequence length="106" mass="11676">MARQRLVQARLRGEAAVLRSLGMKGTLFLERLANKVQPGDSDRCEGQGARHYCKHLLLEGFQRSKQSATDQLNARLNFGYAMLRSLIARNLACAGLNGCLGIGRCN</sequence>
<dbReference type="GO" id="GO:0043571">
    <property type="term" value="P:maintenance of CRISPR repeat elements"/>
    <property type="evidence" value="ECO:0007669"/>
    <property type="project" value="InterPro"/>
</dbReference>
<dbReference type="GO" id="GO:0003677">
    <property type="term" value="F:DNA binding"/>
    <property type="evidence" value="ECO:0007669"/>
    <property type="project" value="UniProtKB-KW"/>
</dbReference>
<keyword evidence="1" id="KW-0540">Nuclease</keyword>
<evidence type="ECO:0000256" key="6">
    <source>
        <dbReference type="ARBA" id="ARBA00023118"/>
    </source>
</evidence>
<evidence type="ECO:0000256" key="3">
    <source>
        <dbReference type="ARBA" id="ARBA00022759"/>
    </source>
</evidence>
<dbReference type="GO" id="GO:0051607">
    <property type="term" value="P:defense response to virus"/>
    <property type="evidence" value="ECO:0007669"/>
    <property type="project" value="UniProtKB-KW"/>
</dbReference>
<evidence type="ECO:0000313" key="9">
    <source>
        <dbReference type="EMBL" id="SDT55250.1"/>
    </source>
</evidence>
<evidence type="ECO:0000256" key="4">
    <source>
        <dbReference type="ARBA" id="ARBA00022801"/>
    </source>
</evidence>
<organism evidence="9 10">
    <name type="scientific">Pseudomonas lini</name>
    <dbReference type="NCBI Taxonomy" id="163011"/>
    <lineage>
        <taxon>Bacteria</taxon>
        <taxon>Pseudomonadati</taxon>
        <taxon>Pseudomonadota</taxon>
        <taxon>Gammaproteobacteria</taxon>
        <taxon>Pseudomonadales</taxon>
        <taxon>Pseudomonadaceae</taxon>
        <taxon>Pseudomonas</taxon>
    </lineage>
</organism>
<gene>
    <name evidence="8" type="ORF">F7R14_27445</name>
    <name evidence="9" type="ORF">SAMN04490191_5137</name>
</gene>
<dbReference type="InterPro" id="IPR002729">
    <property type="entry name" value="CRISPR-assoc_Cas1"/>
</dbReference>
<dbReference type="Gene3D" id="1.20.120.920">
    <property type="entry name" value="CRISPR-associated endonuclease Cas1, C-terminal domain"/>
    <property type="match status" value="1"/>
</dbReference>
<keyword evidence="10" id="KW-1185">Reference proteome</keyword>
<keyword evidence="2" id="KW-0479">Metal-binding</keyword>
<evidence type="ECO:0000256" key="1">
    <source>
        <dbReference type="ARBA" id="ARBA00022722"/>
    </source>
</evidence>
<dbReference type="EMBL" id="LT629746">
    <property type="protein sequence ID" value="SDT55250.1"/>
    <property type="molecule type" value="Genomic_DNA"/>
</dbReference>
<evidence type="ECO:0000313" key="8">
    <source>
        <dbReference type="EMBL" id="KAB0498276.1"/>
    </source>
</evidence>
<reference evidence="8 11" key="3">
    <citation type="submission" date="2019-09" db="EMBL/GenBank/DDBJ databases">
        <title>Draft genome sequences of 48 bacterial type strains from the CCUG.</title>
        <authorList>
            <person name="Tunovic T."/>
            <person name="Pineiro-Iglesias B."/>
            <person name="Unosson C."/>
            <person name="Inganas E."/>
            <person name="Ohlen M."/>
            <person name="Cardew S."/>
            <person name="Jensie-Markopoulos S."/>
            <person name="Salva-Serra F."/>
            <person name="Jaen-Luchoro D."/>
            <person name="Karlsson R."/>
            <person name="Svensson-Stadler L."/>
            <person name="Chun J."/>
            <person name="Moore E."/>
        </authorList>
    </citation>
    <scope>NUCLEOTIDE SEQUENCE [LARGE SCALE GENOMIC DNA]</scope>
    <source>
        <strain evidence="8 11">CCUG 51522</strain>
    </source>
</reference>
<dbReference type="Proteomes" id="UP000182814">
    <property type="component" value="Chromosome I"/>
</dbReference>
<name>A0A0J6HG34_9PSED</name>
<evidence type="ECO:0000256" key="7">
    <source>
        <dbReference type="ARBA" id="ARBA00023125"/>
    </source>
</evidence>
<keyword evidence="6" id="KW-0051">Antiviral defense</keyword>
<dbReference type="Proteomes" id="UP000434925">
    <property type="component" value="Unassembled WGS sequence"/>
</dbReference>